<dbReference type="AlphaFoldDB" id="A0ABC8SB00"/>
<dbReference type="PROSITE" id="PS51186">
    <property type="entry name" value="GNAT"/>
    <property type="match status" value="1"/>
</dbReference>
<evidence type="ECO:0000259" key="1">
    <source>
        <dbReference type="PROSITE" id="PS51186"/>
    </source>
</evidence>
<dbReference type="EMBL" id="CAUOFW020002525">
    <property type="protein sequence ID" value="CAK9154401.1"/>
    <property type="molecule type" value="Genomic_DNA"/>
</dbReference>
<reference evidence="2 3" key="1">
    <citation type="submission" date="2024-02" db="EMBL/GenBank/DDBJ databases">
        <authorList>
            <person name="Vignale AGUSTIN F."/>
            <person name="Sosa J E."/>
            <person name="Modenutti C."/>
        </authorList>
    </citation>
    <scope>NUCLEOTIDE SEQUENCE [LARGE SCALE GENOMIC DNA]</scope>
</reference>
<dbReference type="Pfam" id="PF13302">
    <property type="entry name" value="Acetyltransf_3"/>
    <property type="match status" value="1"/>
</dbReference>
<protein>
    <recommendedName>
        <fullName evidence="1">N-acetyltransferase domain-containing protein</fullName>
    </recommendedName>
</protein>
<comment type="caution">
    <text evidence="2">The sequence shown here is derived from an EMBL/GenBank/DDBJ whole genome shotgun (WGS) entry which is preliminary data.</text>
</comment>
<keyword evidence="3" id="KW-1185">Reference proteome</keyword>
<accession>A0ABC8SB00</accession>
<sequence>MEEIQFKSDCQEVNDEDDYSDMTLRPLDPAADIDDFMVWATDEKVTKYCSWEPFPSKEDAMKYIINNVVPHPWYRAICLRNRPIGAVSVTKNGGNNSCRGELGYVLAVKYWGKGIMTRAVKMAAGDIFMEWPHLKRLEALVEVNN</sequence>
<gene>
    <name evidence="2" type="ORF">ILEXP_LOCUS22720</name>
</gene>
<dbReference type="PANTHER" id="PTHR46067:SF27">
    <property type="entry name" value="ACYL-COA N-ACYLTRANSFERASES (NAT) SUPERFAMILY PROTEIN"/>
    <property type="match status" value="1"/>
</dbReference>
<proteinExistence type="predicted"/>
<evidence type="ECO:0000313" key="3">
    <source>
        <dbReference type="Proteomes" id="UP001642360"/>
    </source>
</evidence>
<feature type="domain" description="N-acetyltransferase" evidence="1">
    <location>
        <begin position="22"/>
        <end position="145"/>
    </location>
</feature>
<evidence type="ECO:0000313" key="2">
    <source>
        <dbReference type="EMBL" id="CAK9154401.1"/>
    </source>
</evidence>
<dbReference type="InterPro" id="IPR000182">
    <property type="entry name" value="GNAT_dom"/>
</dbReference>
<dbReference type="Gene3D" id="3.40.630.30">
    <property type="match status" value="1"/>
</dbReference>
<name>A0ABC8SB00_9AQUA</name>
<dbReference type="InterPro" id="IPR016181">
    <property type="entry name" value="Acyl_CoA_acyltransferase"/>
</dbReference>
<organism evidence="2 3">
    <name type="scientific">Ilex paraguariensis</name>
    <name type="common">yerba mate</name>
    <dbReference type="NCBI Taxonomy" id="185542"/>
    <lineage>
        <taxon>Eukaryota</taxon>
        <taxon>Viridiplantae</taxon>
        <taxon>Streptophyta</taxon>
        <taxon>Embryophyta</taxon>
        <taxon>Tracheophyta</taxon>
        <taxon>Spermatophyta</taxon>
        <taxon>Magnoliopsida</taxon>
        <taxon>eudicotyledons</taxon>
        <taxon>Gunneridae</taxon>
        <taxon>Pentapetalae</taxon>
        <taxon>asterids</taxon>
        <taxon>campanulids</taxon>
        <taxon>Aquifoliales</taxon>
        <taxon>Aquifoliaceae</taxon>
        <taxon>Ilex</taxon>
    </lineage>
</organism>
<dbReference type="Proteomes" id="UP001642360">
    <property type="component" value="Unassembled WGS sequence"/>
</dbReference>
<dbReference type="PANTHER" id="PTHR46067">
    <property type="entry name" value="ACYL-COA N-ACYLTRANSFERASES (NAT) SUPERFAMILY PROTEIN"/>
    <property type="match status" value="1"/>
</dbReference>
<dbReference type="SUPFAM" id="SSF55729">
    <property type="entry name" value="Acyl-CoA N-acyltransferases (Nat)"/>
    <property type="match status" value="1"/>
</dbReference>